<comment type="similarity">
    <text evidence="2 11 12">Belongs to the RPAP2 family.</text>
</comment>
<organism evidence="15 16">
    <name type="scientific">Porites evermanni</name>
    <dbReference type="NCBI Taxonomy" id="104178"/>
    <lineage>
        <taxon>Eukaryota</taxon>
        <taxon>Metazoa</taxon>
        <taxon>Cnidaria</taxon>
        <taxon>Anthozoa</taxon>
        <taxon>Hexacorallia</taxon>
        <taxon>Scleractinia</taxon>
        <taxon>Fungiina</taxon>
        <taxon>Poritidae</taxon>
        <taxon>Porites</taxon>
    </lineage>
</organism>
<evidence type="ECO:0000259" key="14">
    <source>
        <dbReference type="PROSITE" id="PS51479"/>
    </source>
</evidence>
<keyword evidence="5 12" id="KW-0378">Hydrolase</keyword>
<dbReference type="Gene3D" id="1.25.40.820">
    <property type="match status" value="1"/>
</dbReference>
<keyword evidence="4 12" id="KW-0863">Zinc-finger</keyword>
<evidence type="ECO:0000256" key="4">
    <source>
        <dbReference type="ARBA" id="ARBA00022771"/>
    </source>
</evidence>
<comment type="catalytic activity">
    <reaction evidence="10 12">
        <text>O-phospho-L-threonyl-[protein] + H2O = L-threonyl-[protein] + phosphate</text>
        <dbReference type="Rhea" id="RHEA:47004"/>
        <dbReference type="Rhea" id="RHEA-COMP:11060"/>
        <dbReference type="Rhea" id="RHEA-COMP:11605"/>
        <dbReference type="ChEBI" id="CHEBI:15377"/>
        <dbReference type="ChEBI" id="CHEBI:30013"/>
        <dbReference type="ChEBI" id="CHEBI:43474"/>
        <dbReference type="ChEBI" id="CHEBI:61977"/>
        <dbReference type="EC" id="3.1.3.16"/>
    </reaction>
</comment>
<comment type="subcellular location">
    <subcellularLocation>
        <location evidence="1 12">Nucleus</location>
    </subcellularLocation>
</comment>
<dbReference type="InterPro" id="IPR039693">
    <property type="entry name" value="Rtr1/RPAP2"/>
</dbReference>
<dbReference type="InterPro" id="IPR007308">
    <property type="entry name" value="Rtr1/RPAP2_dom"/>
</dbReference>
<feature type="region of interest" description="Disordered" evidence="13">
    <location>
        <begin position="1"/>
        <end position="36"/>
    </location>
</feature>
<dbReference type="EC" id="3.1.3.16" evidence="12"/>
<evidence type="ECO:0000256" key="1">
    <source>
        <dbReference type="ARBA" id="ARBA00004123"/>
    </source>
</evidence>
<evidence type="ECO:0000313" key="15">
    <source>
        <dbReference type="EMBL" id="CAH3026330.1"/>
    </source>
</evidence>
<feature type="compositionally biased region" description="Basic and acidic residues" evidence="13">
    <location>
        <begin position="229"/>
        <end position="247"/>
    </location>
</feature>
<evidence type="ECO:0000256" key="5">
    <source>
        <dbReference type="ARBA" id="ARBA00022801"/>
    </source>
</evidence>
<evidence type="ECO:0000256" key="6">
    <source>
        <dbReference type="ARBA" id="ARBA00022833"/>
    </source>
</evidence>
<evidence type="ECO:0000256" key="11">
    <source>
        <dbReference type="PROSITE-ProRule" id="PRU00812"/>
    </source>
</evidence>
<keyword evidence="8 12" id="KW-0539">Nucleus</keyword>
<name>A0ABN8ME73_9CNID</name>
<feature type="region of interest" description="Disordered" evidence="13">
    <location>
        <begin position="267"/>
        <end position="286"/>
    </location>
</feature>
<keyword evidence="16" id="KW-1185">Reference proteome</keyword>
<feature type="domain" description="RTR1-type" evidence="14">
    <location>
        <begin position="81"/>
        <end position="164"/>
    </location>
</feature>
<feature type="region of interest" description="Disordered" evidence="13">
    <location>
        <begin position="516"/>
        <end position="554"/>
    </location>
</feature>
<evidence type="ECO:0000256" key="10">
    <source>
        <dbReference type="ARBA" id="ARBA00048336"/>
    </source>
</evidence>
<dbReference type="EMBL" id="CALNXI010000400">
    <property type="protein sequence ID" value="CAH3026330.1"/>
    <property type="molecule type" value="Genomic_DNA"/>
</dbReference>
<dbReference type="Proteomes" id="UP001159427">
    <property type="component" value="Unassembled WGS sequence"/>
</dbReference>
<evidence type="ECO:0000256" key="13">
    <source>
        <dbReference type="SAM" id="MobiDB-lite"/>
    </source>
</evidence>
<dbReference type="PROSITE" id="PS51479">
    <property type="entry name" value="ZF_RTR1"/>
    <property type="match status" value="1"/>
</dbReference>
<dbReference type="InterPro" id="IPR038534">
    <property type="entry name" value="Rtr1/RPAP2_sf"/>
</dbReference>
<sequence length="554" mass="63130">MAEDMMQENVENKSPQLNQAGKKKPSRSKRPGYKEKIQAEQKRLKDLEASIRSQVAAEERAHKIVEKLVLEDEISEEFLLQSGNFITTSHYADVVEERMIAQKCGYPLCKNHLSKIPSQKYKISLQTNRVYDITERKCFCSNFCFKASKYFGSQISDSPVWTRIDESPKVFSLLESEDSSGGTGAGNVLLGEDEEQENVSDGNGGERLEDSDQDDFPSINTEDQSEGSKLYENKLTDDNQDLKKDNNSENLNPGYSVCDIDGSKTARSWKNEDNKESSAENRTFSSEKVRRHVVRNDSHHSRETIIQSVQTVFQEWCTHSTLEYLGLSDDKTMTETRSPDEGERDSDIARATRFFQPVVNVKKDYDSDSDTEKTSSNLSDEDITIKERYNKEPVCVLPPIDFKSQTTIRRRIVLDKLFRTLPDLLSEIKLTVGEVSHDLTQLVRTFSFSNKNVALKPLQWNILALALIVILHRKNSLVSQAMESWSNEFDSLLGRLGLARRDIDQVLSFLPSFNSKHSEKYESPEKGNISATLHKQSQVVPEERKDFGDMEELD</sequence>
<gene>
    <name evidence="15" type="ORF">PEVE_00028841</name>
</gene>
<feature type="compositionally biased region" description="Basic and acidic residues" evidence="13">
    <location>
        <begin position="516"/>
        <end position="525"/>
    </location>
</feature>
<feature type="region of interest" description="Disordered" evidence="13">
    <location>
        <begin position="174"/>
        <end position="257"/>
    </location>
</feature>
<dbReference type="PANTHER" id="PTHR14732:SF0">
    <property type="entry name" value="RNA POLYMERASE II SUBUNIT B1 CTD PHOSPHATASE RPAP2-RELATED"/>
    <property type="match status" value="1"/>
</dbReference>
<accession>A0ABN8ME73</accession>
<comment type="catalytic activity">
    <reaction evidence="9 12">
        <text>O-phospho-L-seryl-[protein] + H2O = L-seryl-[protein] + phosphate</text>
        <dbReference type="Rhea" id="RHEA:20629"/>
        <dbReference type="Rhea" id="RHEA-COMP:9863"/>
        <dbReference type="Rhea" id="RHEA-COMP:11604"/>
        <dbReference type="ChEBI" id="CHEBI:15377"/>
        <dbReference type="ChEBI" id="CHEBI:29999"/>
        <dbReference type="ChEBI" id="CHEBI:43474"/>
        <dbReference type="ChEBI" id="CHEBI:83421"/>
        <dbReference type="EC" id="3.1.3.16"/>
    </reaction>
</comment>
<evidence type="ECO:0000256" key="8">
    <source>
        <dbReference type="ARBA" id="ARBA00023242"/>
    </source>
</evidence>
<evidence type="ECO:0000256" key="3">
    <source>
        <dbReference type="ARBA" id="ARBA00022723"/>
    </source>
</evidence>
<evidence type="ECO:0000256" key="7">
    <source>
        <dbReference type="ARBA" id="ARBA00022912"/>
    </source>
</evidence>
<dbReference type="PANTHER" id="PTHR14732">
    <property type="entry name" value="RNA POLYMERASE II SUBUNIT B1 CTD PHOSPHATASE RPAP2-RELATED"/>
    <property type="match status" value="1"/>
</dbReference>
<keyword evidence="7 12" id="KW-0904">Protein phosphatase</keyword>
<proteinExistence type="inferred from homology"/>
<feature type="compositionally biased region" description="Polar residues" evidence="13">
    <location>
        <begin position="529"/>
        <end position="539"/>
    </location>
</feature>
<dbReference type="Pfam" id="PF04181">
    <property type="entry name" value="RPAP2_Rtr1"/>
    <property type="match status" value="1"/>
</dbReference>
<reference evidence="15 16" key="1">
    <citation type="submission" date="2022-05" db="EMBL/GenBank/DDBJ databases">
        <authorList>
            <consortium name="Genoscope - CEA"/>
            <person name="William W."/>
        </authorList>
    </citation>
    <scope>NUCLEOTIDE SEQUENCE [LARGE SCALE GENOMIC DNA]</scope>
</reference>
<keyword evidence="3 12" id="KW-0479">Metal-binding</keyword>
<feature type="compositionally biased region" description="Basic residues" evidence="13">
    <location>
        <begin position="21"/>
        <end position="31"/>
    </location>
</feature>
<evidence type="ECO:0000256" key="2">
    <source>
        <dbReference type="ARBA" id="ARBA00005676"/>
    </source>
</evidence>
<evidence type="ECO:0000313" key="16">
    <source>
        <dbReference type="Proteomes" id="UP001159427"/>
    </source>
</evidence>
<comment type="function">
    <text evidence="12">Putative RNA polymerase II subunit B1 C-terminal domain (CTD) phosphatase involved in RNA polymerase II transcription regulation.</text>
</comment>
<feature type="compositionally biased region" description="Basic and acidic residues" evidence="13">
    <location>
        <begin position="267"/>
        <end position="279"/>
    </location>
</feature>
<evidence type="ECO:0000256" key="12">
    <source>
        <dbReference type="RuleBase" id="RU367080"/>
    </source>
</evidence>
<comment type="caution">
    <text evidence="15">The sequence shown here is derived from an EMBL/GenBank/DDBJ whole genome shotgun (WGS) entry which is preliminary data.</text>
</comment>
<protein>
    <recommendedName>
        <fullName evidence="12">RNA polymerase II subunit B1 CTD phosphatase RPAP2 homolog</fullName>
        <ecNumber evidence="12">3.1.3.16</ecNumber>
    </recommendedName>
</protein>
<evidence type="ECO:0000256" key="9">
    <source>
        <dbReference type="ARBA" id="ARBA00047761"/>
    </source>
</evidence>
<keyword evidence="6 12" id="KW-0862">Zinc</keyword>